<evidence type="ECO:0000259" key="3">
    <source>
        <dbReference type="SMART" id="SM01324"/>
    </source>
</evidence>
<dbReference type="Pfam" id="PF22813">
    <property type="entry name" value="TcaA_2nd"/>
    <property type="match status" value="1"/>
</dbReference>
<protein>
    <submittedName>
        <fullName evidence="4">YARHG domain-containing protein</fullName>
    </submittedName>
</protein>
<feature type="region of interest" description="Disordered" evidence="1">
    <location>
        <begin position="22"/>
        <end position="46"/>
    </location>
</feature>
<feature type="compositionally biased region" description="Polar residues" evidence="1">
    <location>
        <begin position="22"/>
        <end position="31"/>
    </location>
</feature>
<dbReference type="Proteomes" id="UP001619911">
    <property type="component" value="Unassembled WGS sequence"/>
</dbReference>
<dbReference type="PANTHER" id="PTHR40038">
    <property type="entry name" value="MEMBRANE-ASSOCIATED PROTEIN TCAA"/>
    <property type="match status" value="1"/>
</dbReference>
<comment type="caution">
    <text evidence="4">The sequence shown here is derived from an EMBL/GenBank/DDBJ whole genome shotgun (WGS) entry which is preliminary data.</text>
</comment>
<proteinExistence type="predicted"/>
<evidence type="ECO:0000256" key="1">
    <source>
        <dbReference type="SAM" id="MobiDB-lite"/>
    </source>
</evidence>
<sequence>MKKCDACGYTNEDSNTFCSECGTSLPTQSSRKASREETNIKKDQPPRKRTPIILALAAIAAIGLFTSYQMIAKKYSEEAVVDQFHTALTTKNKTALKELIVPSDSRLKVNDQSLDALFALIDKEPSLVQEIEDSLRNEGLSNHLFYLREDGKHYGIFDRHVVDTPGYFIKLDSTGGETTVYLNDHEISVLDEAGEVQEFGPFLVGAYTVKGMRKAEDGTKEDEITLELSGTKTEKIATLQTGDPEKQKEEEKKEEVKEKTVVKEVIREVAPKTASVPAATYSYYIIPHSDYAYLTYDDLAGFSQNELRLARNEIFARHGYVFKSKDLRNYFNSQAWYSPNPSFRESSLSAVEKSNVDFIKSFE</sequence>
<dbReference type="RefSeq" id="WP_404318147.1">
    <property type="nucleotide sequence ID" value="NZ_JAUIYO010000013.1"/>
</dbReference>
<dbReference type="InterPro" id="IPR054529">
    <property type="entry name" value="TcaA_2nd"/>
</dbReference>
<evidence type="ECO:0000313" key="4">
    <source>
        <dbReference type="EMBL" id="MFK2826632.1"/>
    </source>
</evidence>
<dbReference type="SMART" id="SM01324">
    <property type="entry name" value="YARHG"/>
    <property type="match status" value="1"/>
</dbReference>
<organism evidence="4 5">
    <name type="scientific">Bacillus lumedeiriae</name>
    <dbReference type="NCBI Taxonomy" id="3058829"/>
    <lineage>
        <taxon>Bacteria</taxon>
        <taxon>Bacillati</taxon>
        <taxon>Bacillota</taxon>
        <taxon>Bacilli</taxon>
        <taxon>Bacillales</taxon>
        <taxon>Bacillaceae</taxon>
        <taxon>Bacillus</taxon>
    </lineage>
</organism>
<accession>A0ABW8IAV3</accession>
<dbReference type="Pfam" id="PF13308">
    <property type="entry name" value="YARHG"/>
    <property type="match status" value="1"/>
</dbReference>
<gene>
    <name evidence="4" type="ORF">QYG89_13330</name>
</gene>
<feature type="compositionally biased region" description="Basic and acidic residues" evidence="1">
    <location>
        <begin position="33"/>
        <end position="46"/>
    </location>
</feature>
<keyword evidence="2" id="KW-1133">Transmembrane helix</keyword>
<keyword evidence="2" id="KW-0472">Membrane</keyword>
<keyword evidence="2" id="KW-0812">Transmembrane</keyword>
<dbReference type="InterPro" id="IPR025582">
    <property type="entry name" value="YARHG_dom"/>
</dbReference>
<feature type="domain" description="YARHG" evidence="3">
    <location>
        <begin position="282"/>
        <end position="360"/>
    </location>
</feature>
<dbReference type="Gene3D" id="1.20.58.1690">
    <property type="match status" value="1"/>
</dbReference>
<evidence type="ECO:0000256" key="2">
    <source>
        <dbReference type="SAM" id="Phobius"/>
    </source>
</evidence>
<dbReference type="PANTHER" id="PTHR40038:SF1">
    <property type="entry name" value="MEMBRANE-ASSOCIATED PROTEIN TCAA"/>
    <property type="match status" value="1"/>
</dbReference>
<reference evidence="4 5" key="1">
    <citation type="submission" date="2023-07" db="EMBL/GenBank/DDBJ databases">
        <title>Bacillus lucianemedeirus sp. nov, a new species isolated from an immunobiological production facility.</title>
        <authorList>
            <person name="Costa L.V."/>
            <person name="Miranda R.V.S.L."/>
            <person name="Brandao M.L.L."/>
            <person name="Reis C.M.F."/>
            <person name="Frazao A.M."/>
            <person name="Cruz F.V."/>
            <person name="Baio P.V.P."/>
            <person name="Veras J.F.C."/>
            <person name="Ramos J.N."/>
            <person name="Vieira V."/>
        </authorList>
    </citation>
    <scope>NUCLEOTIDE SEQUENCE [LARGE SCALE GENOMIC DNA]</scope>
    <source>
        <strain evidence="4 5">B190/17</strain>
    </source>
</reference>
<evidence type="ECO:0000313" key="5">
    <source>
        <dbReference type="Proteomes" id="UP001619911"/>
    </source>
</evidence>
<feature type="transmembrane region" description="Helical" evidence="2">
    <location>
        <begin position="51"/>
        <end position="71"/>
    </location>
</feature>
<dbReference type="EMBL" id="JAUIYO010000013">
    <property type="protein sequence ID" value="MFK2826632.1"/>
    <property type="molecule type" value="Genomic_DNA"/>
</dbReference>
<name>A0ABW8IAV3_9BACI</name>
<keyword evidence="5" id="KW-1185">Reference proteome</keyword>
<dbReference type="InterPro" id="IPR038434">
    <property type="entry name" value="YARHG_sf"/>
</dbReference>